<organism evidence="1 2">
    <name type="scientific">Cetraspora pellucida</name>
    <dbReference type="NCBI Taxonomy" id="1433469"/>
    <lineage>
        <taxon>Eukaryota</taxon>
        <taxon>Fungi</taxon>
        <taxon>Fungi incertae sedis</taxon>
        <taxon>Mucoromycota</taxon>
        <taxon>Glomeromycotina</taxon>
        <taxon>Glomeromycetes</taxon>
        <taxon>Diversisporales</taxon>
        <taxon>Gigasporaceae</taxon>
        <taxon>Cetraspora</taxon>
    </lineage>
</organism>
<protein>
    <submittedName>
        <fullName evidence="1">24386_t:CDS:1</fullName>
    </submittedName>
</protein>
<keyword evidence="2" id="KW-1185">Reference proteome</keyword>
<dbReference type="AlphaFoldDB" id="A0A9N9KAW2"/>
<gene>
    <name evidence="1" type="ORF">CPELLU_LOCUS19653</name>
</gene>
<dbReference type="EMBL" id="CAJVQA010049477">
    <property type="protein sequence ID" value="CAG8820633.1"/>
    <property type="molecule type" value="Genomic_DNA"/>
</dbReference>
<feature type="non-terminal residue" evidence="1">
    <location>
        <position position="204"/>
    </location>
</feature>
<reference evidence="1" key="1">
    <citation type="submission" date="2021-06" db="EMBL/GenBank/DDBJ databases">
        <authorList>
            <person name="Kallberg Y."/>
            <person name="Tangrot J."/>
            <person name="Rosling A."/>
        </authorList>
    </citation>
    <scope>NUCLEOTIDE SEQUENCE</scope>
    <source>
        <strain evidence="1">FL966</strain>
    </source>
</reference>
<dbReference type="OrthoDB" id="2430203at2759"/>
<evidence type="ECO:0000313" key="2">
    <source>
        <dbReference type="Proteomes" id="UP000789759"/>
    </source>
</evidence>
<evidence type="ECO:0000313" key="1">
    <source>
        <dbReference type="EMBL" id="CAG8820633.1"/>
    </source>
</evidence>
<sequence>SKKIGCESMIIITKTKQDQSQMIIKYTPYLNHTPGSDNDIETLRLSKQIQNYIAQQMRDGLDVKAISRFFRKQAYNLDKIWNQLIKEDQILHEIEEESLNLWYRKLLNNGDLTCTIAQSESNNNEDKGQLLGFIISITKEIIYKVNTVLFDATHSTNKKNDQLYTFLLPDFKTRKGLPLVHLISSCKNTTSVQFWLYCLHIQLL</sequence>
<proteinExistence type="predicted"/>
<name>A0A9N9KAW2_9GLOM</name>
<dbReference type="Proteomes" id="UP000789759">
    <property type="component" value="Unassembled WGS sequence"/>
</dbReference>
<comment type="caution">
    <text evidence="1">The sequence shown here is derived from an EMBL/GenBank/DDBJ whole genome shotgun (WGS) entry which is preliminary data.</text>
</comment>
<accession>A0A9N9KAW2</accession>